<dbReference type="InterPro" id="IPR029045">
    <property type="entry name" value="ClpP/crotonase-like_dom_sf"/>
</dbReference>
<keyword evidence="4" id="KW-1185">Reference proteome</keyword>
<evidence type="ECO:0000313" key="4">
    <source>
        <dbReference type="Proteomes" id="UP000532440"/>
    </source>
</evidence>
<dbReference type="RefSeq" id="WP_183968610.1">
    <property type="nucleotide sequence ID" value="NZ_BAABEW010000012.1"/>
</dbReference>
<dbReference type="PROSITE" id="PS00166">
    <property type="entry name" value="ENOYL_COA_HYDRATASE"/>
    <property type="match status" value="1"/>
</dbReference>
<evidence type="ECO:0000256" key="1">
    <source>
        <dbReference type="ARBA" id="ARBA00005254"/>
    </source>
</evidence>
<dbReference type="Pfam" id="PF00378">
    <property type="entry name" value="ECH_1"/>
    <property type="match status" value="1"/>
</dbReference>
<dbReference type="SUPFAM" id="SSF52096">
    <property type="entry name" value="ClpP/crotonase"/>
    <property type="match status" value="1"/>
</dbReference>
<comment type="caution">
    <text evidence="3">The sequence shown here is derived from an EMBL/GenBank/DDBJ whole genome shotgun (WGS) entry which is preliminary data.</text>
</comment>
<dbReference type="Proteomes" id="UP000532440">
    <property type="component" value="Unassembled WGS sequence"/>
</dbReference>
<dbReference type="GO" id="GO:0003824">
    <property type="term" value="F:catalytic activity"/>
    <property type="evidence" value="ECO:0007669"/>
    <property type="project" value="InterPro"/>
</dbReference>
<protein>
    <submittedName>
        <fullName evidence="3">Enoyl-CoA hydratase/carnithine racemase</fullName>
    </submittedName>
</protein>
<name>A0A7W8M980_9BURK</name>
<dbReference type="PANTHER" id="PTHR43802:SF1">
    <property type="entry name" value="IP11341P-RELATED"/>
    <property type="match status" value="1"/>
</dbReference>
<dbReference type="AlphaFoldDB" id="A0A7W8M980"/>
<dbReference type="InterPro" id="IPR018376">
    <property type="entry name" value="Enoyl-CoA_hyd/isom_CS"/>
</dbReference>
<accession>A0A7W8M980</accession>
<gene>
    <name evidence="3" type="ORF">HNQ70_002794</name>
</gene>
<evidence type="ECO:0000256" key="2">
    <source>
        <dbReference type="RuleBase" id="RU003707"/>
    </source>
</evidence>
<dbReference type="EMBL" id="JACHGB010000005">
    <property type="protein sequence ID" value="MBB5272771.1"/>
    <property type="molecule type" value="Genomic_DNA"/>
</dbReference>
<sequence>MEEQEHVGYERRGPLAIIRLERPDALNAITYPMIAGIERRAREAEADPEVFAICITGEGRGFCAGIDMSVLSAHTQGNSPQRARSEGARARPALFSFLLDISKPVIAAINGVGAGGGFVLAMMCDLRFMAEDASLITVFSKRGLIAEHGTSWLLPRMVGLGRALDLLWSSRKLEAEEALRIGLADRVVPAKRLLDEVQDYVEQMAATVSPRAIATIKAQVHRHLECGFDQAALESDALMTDALRHPDAAEGAKSFIERRPPRFAAWKGEGQ</sequence>
<organism evidence="3 4">
    <name type="scientific">Quisquiliibacterium transsilvanicum</name>
    <dbReference type="NCBI Taxonomy" id="1549638"/>
    <lineage>
        <taxon>Bacteria</taxon>
        <taxon>Pseudomonadati</taxon>
        <taxon>Pseudomonadota</taxon>
        <taxon>Betaproteobacteria</taxon>
        <taxon>Burkholderiales</taxon>
        <taxon>Burkholderiaceae</taxon>
        <taxon>Quisquiliibacterium</taxon>
    </lineage>
</organism>
<reference evidence="3 4" key="1">
    <citation type="submission" date="2020-08" db="EMBL/GenBank/DDBJ databases">
        <title>Genomic Encyclopedia of Type Strains, Phase IV (KMG-IV): sequencing the most valuable type-strain genomes for metagenomic binning, comparative biology and taxonomic classification.</title>
        <authorList>
            <person name="Goeker M."/>
        </authorList>
    </citation>
    <scope>NUCLEOTIDE SEQUENCE [LARGE SCALE GENOMIC DNA]</scope>
    <source>
        <strain evidence="3 4">DSM 29781</strain>
    </source>
</reference>
<dbReference type="Gene3D" id="3.90.226.10">
    <property type="entry name" value="2-enoyl-CoA Hydratase, Chain A, domain 1"/>
    <property type="match status" value="1"/>
</dbReference>
<comment type="similarity">
    <text evidence="1 2">Belongs to the enoyl-CoA hydratase/isomerase family.</text>
</comment>
<evidence type="ECO:0000313" key="3">
    <source>
        <dbReference type="EMBL" id="MBB5272771.1"/>
    </source>
</evidence>
<dbReference type="InterPro" id="IPR001753">
    <property type="entry name" value="Enoyl-CoA_hydra/iso"/>
</dbReference>
<dbReference type="CDD" id="cd06558">
    <property type="entry name" value="crotonase-like"/>
    <property type="match status" value="1"/>
</dbReference>
<proteinExistence type="inferred from homology"/>
<dbReference type="PANTHER" id="PTHR43802">
    <property type="entry name" value="ENOYL-COA HYDRATASE"/>
    <property type="match status" value="1"/>
</dbReference>